<reference evidence="1 2" key="1">
    <citation type="submission" date="2016-11" db="EMBL/GenBank/DDBJ databases">
        <authorList>
            <person name="Manzoor S."/>
        </authorList>
    </citation>
    <scope>NUCLEOTIDE SEQUENCE [LARGE SCALE GENOMIC DNA]</scope>
    <source>
        <strain evidence="1">Clostridium ultunense strain Esp</strain>
    </source>
</reference>
<evidence type="ECO:0000313" key="1">
    <source>
        <dbReference type="EMBL" id="SHD76299.1"/>
    </source>
</evidence>
<accession>A0A1M4PLG7</accession>
<dbReference type="AlphaFoldDB" id="A0A1M4PLG7"/>
<dbReference type="EMBL" id="LT669839">
    <property type="protein sequence ID" value="SHD76299.1"/>
    <property type="molecule type" value="Genomic_DNA"/>
</dbReference>
<dbReference type="Gene3D" id="1.10.287.950">
    <property type="entry name" value="Methyl-accepting chemotaxis protein"/>
    <property type="match status" value="1"/>
</dbReference>
<sequence length="586" mass="63383">MKANKTISRILAMVMILTLVSSNMVLGEGVVKKEETVYVNLNNNGEDLEKISSIWIHSNSPLKNLEDKTILEDVVNVKGEETPKVEDGKLMWNTDNKDIYYQGKVKKQIPIKPKIKYYLDGKKVEPEEIVGQSGEIRIRIDIENKDNRSIHLKKGETKTGYAPYLVVTVVDLPMDKFNNVKINTGKIVSDGSNQIITFISLPGLKDSLGVDDNLLDLEEYLEIIADVEDFEMRPIVFTATSKIPEIDALDDAEDLDQLIDGVEKIKEASEKLTEATQKLYEGQLELDKGLDEFIQGVDKIKFGSHTLLDGSLKLKEGLNVTYDGSKKIDEGANTLSQSANQLGEGFEGLGNGTVEFSNKAMEFSQGAAQVAEGVDKIPESTEALRGGMEELIQGTDTIKNGQDSLSEGLGKSLEAIEKIKEGKEKEGKVVDLLLKGVGGLDKIAAAIESFPGGTALSQSMKEALEQQRLALEGLKSSSQQLVLALEQLEEGLIQAEGASIELAQGIENLNIGQKRISGGLGELAQGTKGLKGASSQLIEGSSGLQQGAGTINENAQKAKEGAGKFSQGSKALSLRSKGCLPKDWGN</sequence>
<dbReference type="RefSeq" id="WP_109840488.1">
    <property type="nucleotide sequence ID" value="NZ_LT669839.1"/>
</dbReference>
<protein>
    <submittedName>
        <fullName evidence="1">Uncharacterized protein</fullName>
    </submittedName>
</protein>
<gene>
    <name evidence="1" type="ORF">CUESP1_0923</name>
</gene>
<organism evidence="1 2">
    <name type="scientific">[Clostridium] ultunense Esp</name>
    <dbReference type="NCBI Taxonomy" id="1288971"/>
    <lineage>
        <taxon>Bacteria</taxon>
        <taxon>Bacillati</taxon>
        <taxon>Bacillota</taxon>
        <taxon>Tissierellia</taxon>
        <taxon>Tissierellales</taxon>
        <taxon>Tepidimicrobiaceae</taxon>
        <taxon>Schnuerera</taxon>
    </lineage>
</organism>
<proteinExistence type="predicted"/>
<dbReference type="Proteomes" id="UP000245423">
    <property type="component" value="Chromosome 1"/>
</dbReference>
<dbReference type="SUPFAM" id="SSF58104">
    <property type="entry name" value="Methyl-accepting chemotaxis protein (MCP) signaling domain"/>
    <property type="match status" value="1"/>
</dbReference>
<dbReference type="OrthoDB" id="9815841at2"/>
<name>A0A1M4PLG7_9FIRM</name>
<evidence type="ECO:0000313" key="2">
    <source>
        <dbReference type="Proteomes" id="UP000245423"/>
    </source>
</evidence>
<keyword evidence="2" id="KW-1185">Reference proteome</keyword>